<feature type="region of interest" description="Disordered" evidence="6">
    <location>
        <begin position="249"/>
        <end position="268"/>
    </location>
</feature>
<evidence type="ECO:0000256" key="3">
    <source>
        <dbReference type="ARBA" id="ARBA00022692"/>
    </source>
</evidence>
<evidence type="ECO:0000259" key="8">
    <source>
        <dbReference type="PROSITE" id="PS50850"/>
    </source>
</evidence>
<dbReference type="EMBL" id="JBHUFU010000003">
    <property type="protein sequence ID" value="MFD1829353.1"/>
    <property type="molecule type" value="Genomic_DNA"/>
</dbReference>
<dbReference type="InterPro" id="IPR020846">
    <property type="entry name" value="MFS_dom"/>
</dbReference>
<comment type="subcellular location">
    <subcellularLocation>
        <location evidence="1">Cell membrane</location>
        <topology evidence="1">Multi-pass membrane protein</topology>
    </subcellularLocation>
</comment>
<evidence type="ECO:0000256" key="7">
    <source>
        <dbReference type="SAM" id="Phobius"/>
    </source>
</evidence>
<feature type="transmembrane region" description="Helical" evidence="7">
    <location>
        <begin position="357"/>
        <end position="375"/>
    </location>
</feature>
<keyword evidence="2" id="KW-0813">Transport</keyword>
<feature type="transmembrane region" description="Helical" evidence="7">
    <location>
        <begin position="149"/>
        <end position="169"/>
    </location>
</feature>
<feature type="transmembrane region" description="Helical" evidence="7">
    <location>
        <begin position="327"/>
        <end position="345"/>
    </location>
</feature>
<feature type="compositionally biased region" description="Low complexity" evidence="6">
    <location>
        <begin position="250"/>
        <end position="268"/>
    </location>
</feature>
<comment type="caution">
    <text evidence="9">The sequence shown here is derived from an EMBL/GenBank/DDBJ whole genome shotgun (WGS) entry which is preliminary data.</text>
</comment>
<evidence type="ECO:0000313" key="9">
    <source>
        <dbReference type="EMBL" id="MFD1829353.1"/>
    </source>
</evidence>
<dbReference type="Proteomes" id="UP001597365">
    <property type="component" value="Unassembled WGS sequence"/>
</dbReference>
<dbReference type="Pfam" id="PF11700">
    <property type="entry name" value="ATG22"/>
    <property type="match status" value="1"/>
</dbReference>
<feature type="transmembrane region" description="Helical" evidence="7">
    <location>
        <begin position="190"/>
        <end position="209"/>
    </location>
</feature>
<evidence type="ECO:0000256" key="5">
    <source>
        <dbReference type="ARBA" id="ARBA00023136"/>
    </source>
</evidence>
<keyword evidence="3 7" id="KW-0812">Transmembrane</keyword>
<evidence type="ECO:0000256" key="1">
    <source>
        <dbReference type="ARBA" id="ARBA00004651"/>
    </source>
</evidence>
<name>A0ABW4PHT8_9ACTN</name>
<evidence type="ECO:0000256" key="6">
    <source>
        <dbReference type="SAM" id="MobiDB-lite"/>
    </source>
</evidence>
<dbReference type="InterPro" id="IPR024671">
    <property type="entry name" value="Atg22-like"/>
</dbReference>
<dbReference type="PANTHER" id="PTHR23519:SF1">
    <property type="entry name" value="AUTOPHAGY-RELATED PROTEIN 22"/>
    <property type="match status" value="1"/>
</dbReference>
<dbReference type="InterPro" id="IPR050495">
    <property type="entry name" value="ATG22/LtaA_families"/>
</dbReference>
<feature type="compositionally biased region" description="Gly residues" evidence="6">
    <location>
        <begin position="1"/>
        <end position="29"/>
    </location>
</feature>
<dbReference type="SUPFAM" id="SSF103473">
    <property type="entry name" value="MFS general substrate transporter"/>
    <property type="match status" value="1"/>
</dbReference>
<sequence>MTGAGGPGEPSGPPGAAGTGGPEAAGGSGPAAEREARRREQRGWYFYDWANSVFSTSVLTVFLGPYLTGVAEAAADAAGYVHPLGVPVRAGSYFAYAVSASVLLSVLVMPLAGAVADRSGRKKPMLGAFAYLGSAATAGMFFLDGDRYLLGGALLVVANVCFATAAVVYNSFLPQIAAPEERDAVSSRGWAFGYAAGALVLVANLALFLGHESLGVAEGTAVRICLASAGLWWAVFTVVPLRRLRDRPPAVRGRPADGSAPPGAPAAGMSLRGGWRQLAQTLRDMRRYPLTLLFLLAYLLYNDGVQTVITQASVFGSEELGMDQTTLIGAILLVQVLAVAGALLMGRLAARYGAKRTILGSLVAWTVTVGAGYALPAGAPVWFFALAAAIGMVLGGTQALSRSLFAQLVPAGKEAEYFSLYEVSDRGTSWLGPLVFGLTYQLTGSYRDAIISLVVFFALGFVLLLRVPVERAVAAVRAPVSGRI</sequence>
<organism evidence="9 10">
    <name type="scientific">Streptomyces desertarenae</name>
    <dbReference type="NCBI Taxonomy" id="2666184"/>
    <lineage>
        <taxon>Bacteria</taxon>
        <taxon>Bacillati</taxon>
        <taxon>Actinomycetota</taxon>
        <taxon>Actinomycetes</taxon>
        <taxon>Kitasatosporales</taxon>
        <taxon>Streptomycetaceae</taxon>
        <taxon>Streptomyces</taxon>
    </lineage>
</organism>
<feature type="region of interest" description="Disordered" evidence="6">
    <location>
        <begin position="1"/>
        <end position="34"/>
    </location>
</feature>
<evidence type="ECO:0000256" key="2">
    <source>
        <dbReference type="ARBA" id="ARBA00022448"/>
    </source>
</evidence>
<dbReference type="PROSITE" id="PS50850">
    <property type="entry name" value="MFS"/>
    <property type="match status" value="1"/>
</dbReference>
<feature type="transmembrane region" description="Helical" evidence="7">
    <location>
        <begin position="292"/>
        <end position="315"/>
    </location>
</feature>
<feature type="transmembrane region" description="Helical" evidence="7">
    <location>
        <begin position="125"/>
        <end position="143"/>
    </location>
</feature>
<keyword evidence="4 7" id="KW-1133">Transmembrane helix</keyword>
<dbReference type="Gene3D" id="1.20.1250.20">
    <property type="entry name" value="MFS general substrate transporter like domains"/>
    <property type="match status" value="1"/>
</dbReference>
<keyword evidence="10" id="KW-1185">Reference proteome</keyword>
<feature type="transmembrane region" description="Helical" evidence="7">
    <location>
        <begin position="221"/>
        <end position="241"/>
    </location>
</feature>
<feature type="transmembrane region" description="Helical" evidence="7">
    <location>
        <begin position="44"/>
        <end position="67"/>
    </location>
</feature>
<dbReference type="InterPro" id="IPR036259">
    <property type="entry name" value="MFS_trans_sf"/>
</dbReference>
<evidence type="ECO:0000313" key="10">
    <source>
        <dbReference type="Proteomes" id="UP001597365"/>
    </source>
</evidence>
<dbReference type="PANTHER" id="PTHR23519">
    <property type="entry name" value="AUTOPHAGY-RELATED PROTEIN 22"/>
    <property type="match status" value="1"/>
</dbReference>
<proteinExistence type="predicted"/>
<evidence type="ECO:0000256" key="4">
    <source>
        <dbReference type="ARBA" id="ARBA00022989"/>
    </source>
</evidence>
<keyword evidence="5 7" id="KW-0472">Membrane</keyword>
<gene>
    <name evidence="9" type="ORF">ACFSJS_06715</name>
</gene>
<feature type="transmembrane region" description="Helical" evidence="7">
    <location>
        <begin position="449"/>
        <end position="469"/>
    </location>
</feature>
<accession>A0ABW4PHT8</accession>
<dbReference type="RefSeq" id="WP_380898316.1">
    <property type="nucleotide sequence ID" value="NZ_JBHUFU010000003.1"/>
</dbReference>
<feature type="domain" description="Major facilitator superfamily (MFS) profile" evidence="8">
    <location>
        <begin position="290"/>
        <end position="484"/>
    </location>
</feature>
<protein>
    <submittedName>
        <fullName evidence="9">MFS transporter</fullName>
    </submittedName>
</protein>
<reference evidence="10" key="1">
    <citation type="journal article" date="2019" name="Int. J. Syst. Evol. Microbiol.">
        <title>The Global Catalogue of Microorganisms (GCM) 10K type strain sequencing project: providing services to taxonomists for standard genome sequencing and annotation.</title>
        <authorList>
            <consortium name="The Broad Institute Genomics Platform"/>
            <consortium name="The Broad Institute Genome Sequencing Center for Infectious Disease"/>
            <person name="Wu L."/>
            <person name="Ma J."/>
        </authorList>
    </citation>
    <scope>NUCLEOTIDE SEQUENCE [LARGE SCALE GENOMIC DNA]</scope>
    <source>
        <strain evidence="10">CGMCC 4.7455</strain>
    </source>
</reference>
<feature type="transmembrane region" description="Helical" evidence="7">
    <location>
        <begin position="93"/>
        <end position="113"/>
    </location>
</feature>